<proteinExistence type="predicted"/>
<reference evidence="1 2" key="1">
    <citation type="journal article" date="2021" name="Hortic Res">
        <title>Chromosome-scale assembly of the Dendrobium chrysotoxum genome enhances the understanding of orchid evolution.</title>
        <authorList>
            <person name="Zhang Y."/>
            <person name="Zhang G.Q."/>
            <person name="Zhang D."/>
            <person name="Liu X.D."/>
            <person name="Xu X.Y."/>
            <person name="Sun W.H."/>
            <person name="Yu X."/>
            <person name="Zhu X."/>
            <person name="Wang Z.W."/>
            <person name="Zhao X."/>
            <person name="Zhong W.Y."/>
            <person name="Chen H."/>
            <person name="Yin W.L."/>
            <person name="Huang T."/>
            <person name="Niu S.C."/>
            <person name="Liu Z.J."/>
        </authorList>
    </citation>
    <scope>NUCLEOTIDE SEQUENCE [LARGE SCALE GENOMIC DNA]</scope>
    <source>
        <strain evidence="1">Lindl</strain>
    </source>
</reference>
<evidence type="ECO:0000313" key="1">
    <source>
        <dbReference type="EMBL" id="KAH0453472.1"/>
    </source>
</evidence>
<protein>
    <submittedName>
        <fullName evidence="1">Uncharacterized protein</fullName>
    </submittedName>
</protein>
<dbReference type="EMBL" id="JAGFBR010000016">
    <property type="protein sequence ID" value="KAH0453472.1"/>
    <property type="molecule type" value="Genomic_DNA"/>
</dbReference>
<accession>A0AAV7GCF0</accession>
<evidence type="ECO:0000313" key="2">
    <source>
        <dbReference type="Proteomes" id="UP000775213"/>
    </source>
</evidence>
<keyword evidence="2" id="KW-1185">Reference proteome</keyword>
<name>A0AAV7GCF0_DENCH</name>
<sequence>MEAECWWLYASWLRSIFGEKCYQFFIKLNDSLRQPFVPLCITYFSKMVERACLIEND</sequence>
<dbReference type="AlphaFoldDB" id="A0AAV7GCF0"/>
<gene>
    <name evidence="1" type="ORF">IEQ34_017796</name>
</gene>
<organism evidence="1 2">
    <name type="scientific">Dendrobium chrysotoxum</name>
    <name type="common">Orchid</name>
    <dbReference type="NCBI Taxonomy" id="161865"/>
    <lineage>
        <taxon>Eukaryota</taxon>
        <taxon>Viridiplantae</taxon>
        <taxon>Streptophyta</taxon>
        <taxon>Embryophyta</taxon>
        <taxon>Tracheophyta</taxon>
        <taxon>Spermatophyta</taxon>
        <taxon>Magnoliopsida</taxon>
        <taxon>Liliopsida</taxon>
        <taxon>Asparagales</taxon>
        <taxon>Orchidaceae</taxon>
        <taxon>Epidendroideae</taxon>
        <taxon>Malaxideae</taxon>
        <taxon>Dendrobiinae</taxon>
        <taxon>Dendrobium</taxon>
    </lineage>
</organism>
<comment type="caution">
    <text evidence="1">The sequence shown here is derived from an EMBL/GenBank/DDBJ whole genome shotgun (WGS) entry which is preliminary data.</text>
</comment>
<dbReference type="Proteomes" id="UP000775213">
    <property type="component" value="Unassembled WGS sequence"/>
</dbReference>